<sequence length="242" mass="28135">MKKKFFIIFLSSICLITIGYKVFTQKDKYFSSNITKVQIKNTSSEKKNETIGQKLKKSIILISSDKDKDGIKDQEDIVLGARKEADKKIKYKGDYYVGGYPPENEGVCTDLVWRAFKEAGYNLKDMVDEDIRNHPSDYKRIEGKPDPNIDFRRVPNLYVYFKKHANSLTTELKANDIENLKEWQPGDILTFDHSEHIAIVSDKRRADGIPYIIHNAPPYAREGDEIMYWMPKITGHFRFPKQ</sequence>
<dbReference type="AlphaFoldDB" id="A0A949WTR9"/>
<dbReference type="RefSeq" id="WP_218318831.1">
    <property type="nucleotide sequence ID" value="NZ_JAEEGC010000008.1"/>
</dbReference>
<dbReference type="EMBL" id="JAEEGC010000008">
    <property type="protein sequence ID" value="MBV7271792.1"/>
    <property type="molecule type" value="Genomic_DNA"/>
</dbReference>
<keyword evidence="2" id="KW-1185">Reference proteome</keyword>
<organism evidence="1 2">
    <name type="scientific">Clostridium thailandense</name>
    <dbReference type="NCBI Taxonomy" id="2794346"/>
    <lineage>
        <taxon>Bacteria</taxon>
        <taxon>Bacillati</taxon>
        <taxon>Bacillota</taxon>
        <taxon>Clostridia</taxon>
        <taxon>Eubacteriales</taxon>
        <taxon>Clostridiaceae</taxon>
        <taxon>Clostridium</taxon>
    </lineage>
</organism>
<evidence type="ECO:0000313" key="1">
    <source>
        <dbReference type="EMBL" id="MBV7271792.1"/>
    </source>
</evidence>
<gene>
    <name evidence="1" type="ORF">I6U48_02535</name>
</gene>
<accession>A0A949WTR9</accession>
<dbReference type="InterPro" id="IPR009706">
    <property type="entry name" value="DUF1287"/>
</dbReference>
<proteinExistence type="predicted"/>
<comment type="caution">
    <text evidence="1">The sequence shown here is derived from an EMBL/GenBank/DDBJ whole genome shotgun (WGS) entry which is preliminary data.</text>
</comment>
<dbReference type="Pfam" id="PF06940">
    <property type="entry name" value="DUF1287"/>
    <property type="match status" value="1"/>
</dbReference>
<evidence type="ECO:0000313" key="2">
    <source>
        <dbReference type="Proteomes" id="UP000694308"/>
    </source>
</evidence>
<reference evidence="1" key="1">
    <citation type="submission" date="2020-12" db="EMBL/GenBank/DDBJ databases">
        <title>Clostridium thailandense sp. nov., a novel acetogenic bacterium isolated from peat land soil in Thailand.</title>
        <authorList>
            <person name="Chaikitkaew S."/>
            <person name="Birkeland N.K."/>
        </authorList>
    </citation>
    <scope>NUCLEOTIDE SEQUENCE</scope>
    <source>
        <strain evidence="1">PL3</strain>
    </source>
</reference>
<protein>
    <submittedName>
        <fullName evidence="1">DUF1287 domain-containing protein</fullName>
    </submittedName>
</protein>
<name>A0A949WTR9_9CLOT</name>
<dbReference type="Proteomes" id="UP000694308">
    <property type="component" value="Unassembled WGS sequence"/>
</dbReference>